<reference evidence="4" key="1">
    <citation type="submission" date="2016-06" db="UniProtKB">
        <authorList>
            <consortium name="WormBaseParasite"/>
        </authorList>
    </citation>
    <scope>IDENTIFICATION</scope>
</reference>
<dbReference type="EMBL" id="UZAK01032448">
    <property type="protein sequence ID" value="VDP27513.1"/>
    <property type="molecule type" value="Genomic_DNA"/>
</dbReference>
<organism evidence="4">
    <name type="scientific">Schistosoma curassoni</name>
    <dbReference type="NCBI Taxonomy" id="6186"/>
    <lineage>
        <taxon>Eukaryota</taxon>
        <taxon>Metazoa</taxon>
        <taxon>Spiralia</taxon>
        <taxon>Lophotrochozoa</taxon>
        <taxon>Platyhelminthes</taxon>
        <taxon>Trematoda</taxon>
        <taxon>Digenea</taxon>
        <taxon>Strigeidida</taxon>
        <taxon>Schistosomatoidea</taxon>
        <taxon>Schistosomatidae</taxon>
        <taxon>Schistosoma</taxon>
    </lineage>
</organism>
<dbReference type="AlphaFoldDB" id="A0A183JYC7"/>
<reference evidence="2 3" key="2">
    <citation type="submission" date="2018-11" db="EMBL/GenBank/DDBJ databases">
        <authorList>
            <consortium name="Pathogen Informatics"/>
        </authorList>
    </citation>
    <scope>NUCLEOTIDE SEQUENCE [LARGE SCALE GENOMIC DNA]</scope>
    <source>
        <strain evidence="2">Dakar</strain>
        <strain evidence="3">Dakar, Senegal</strain>
    </source>
</reference>
<accession>A0A183JYC7</accession>
<gene>
    <name evidence="2" type="ORF">SCUD_LOCUS7731</name>
</gene>
<sequence>MSFEANKQKYVKELSTTPEEAEEEGNMKQLYDVAKKVEGKYGKSERQIKNKECILFTGVQGQRNRLVDYPAERLVITIIYNSACAGTRHFYRHDL</sequence>
<evidence type="ECO:0000313" key="4">
    <source>
        <dbReference type="WBParaSite" id="SCUD_0000773101-mRNA-1"/>
    </source>
</evidence>
<dbReference type="Proteomes" id="UP000279833">
    <property type="component" value="Unassembled WGS sequence"/>
</dbReference>
<feature type="region of interest" description="Disordered" evidence="1">
    <location>
        <begin position="1"/>
        <end position="26"/>
    </location>
</feature>
<proteinExistence type="predicted"/>
<name>A0A183JYC7_9TREM</name>
<protein>
    <submittedName>
        <fullName evidence="4">DUF4258 domain-containing protein</fullName>
    </submittedName>
</protein>
<feature type="compositionally biased region" description="Basic and acidic residues" evidence="1">
    <location>
        <begin position="1"/>
        <end position="12"/>
    </location>
</feature>
<keyword evidence="3" id="KW-1185">Reference proteome</keyword>
<evidence type="ECO:0000313" key="3">
    <source>
        <dbReference type="Proteomes" id="UP000279833"/>
    </source>
</evidence>
<evidence type="ECO:0000313" key="2">
    <source>
        <dbReference type="EMBL" id="VDP27513.1"/>
    </source>
</evidence>
<dbReference type="WBParaSite" id="SCUD_0000773101-mRNA-1">
    <property type="protein sequence ID" value="SCUD_0000773101-mRNA-1"/>
    <property type="gene ID" value="SCUD_0000773101"/>
</dbReference>
<evidence type="ECO:0000256" key="1">
    <source>
        <dbReference type="SAM" id="MobiDB-lite"/>
    </source>
</evidence>